<protein>
    <submittedName>
        <fullName evidence="2">Uncharacterized protein</fullName>
    </submittedName>
</protein>
<evidence type="ECO:0000313" key="2">
    <source>
        <dbReference type="EMBL" id="RCN51921.1"/>
    </source>
</evidence>
<sequence length="95" mass="11306">MFYYYLFLFCLLYDLLVDNPCSAHYFLNRHTKEIGRTLPKHTMIEKDDLPQYIDEVVEVPTDEEPLFENLRLTGVITRHKPGLFPEKKIFRQGLA</sequence>
<dbReference type="AlphaFoldDB" id="A0A368H5P9"/>
<organism evidence="2 3">
    <name type="scientific">Ancylostoma caninum</name>
    <name type="common">Dog hookworm</name>
    <dbReference type="NCBI Taxonomy" id="29170"/>
    <lineage>
        <taxon>Eukaryota</taxon>
        <taxon>Metazoa</taxon>
        <taxon>Ecdysozoa</taxon>
        <taxon>Nematoda</taxon>
        <taxon>Chromadorea</taxon>
        <taxon>Rhabditida</taxon>
        <taxon>Rhabditina</taxon>
        <taxon>Rhabditomorpha</taxon>
        <taxon>Strongyloidea</taxon>
        <taxon>Ancylostomatidae</taxon>
        <taxon>Ancylostomatinae</taxon>
        <taxon>Ancylostoma</taxon>
    </lineage>
</organism>
<gene>
    <name evidence="2" type="ORF">ANCCAN_02009</name>
</gene>
<accession>A0A368H5P9</accession>
<proteinExistence type="predicted"/>
<evidence type="ECO:0000256" key="1">
    <source>
        <dbReference type="SAM" id="SignalP"/>
    </source>
</evidence>
<feature type="chain" id="PRO_5017025374" evidence="1">
    <location>
        <begin position="24"/>
        <end position="95"/>
    </location>
</feature>
<feature type="signal peptide" evidence="1">
    <location>
        <begin position="1"/>
        <end position="23"/>
    </location>
</feature>
<keyword evidence="3" id="KW-1185">Reference proteome</keyword>
<dbReference type="EMBL" id="JOJR01000010">
    <property type="protein sequence ID" value="RCN51921.1"/>
    <property type="molecule type" value="Genomic_DNA"/>
</dbReference>
<evidence type="ECO:0000313" key="3">
    <source>
        <dbReference type="Proteomes" id="UP000252519"/>
    </source>
</evidence>
<name>A0A368H5P9_ANCCA</name>
<reference evidence="2 3" key="1">
    <citation type="submission" date="2014-10" db="EMBL/GenBank/DDBJ databases">
        <title>Draft genome of the hookworm Ancylostoma caninum.</title>
        <authorList>
            <person name="Mitreva M."/>
        </authorList>
    </citation>
    <scope>NUCLEOTIDE SEQUENCE [LARGE SCALE GENOMIC DNA]</scope>
    <source>
        <strain evidence="2 3">Baltimore</strain>
    </source>
</reference>
<keyword evidence="1" id="KW-0732">Signal</keyword>
<comment type="caution">
    <text evidence="2">The sequence shown here is derived from an EMBL/GenBank/DDBJ whole genome shotgun (WGS) entry which is preliminary data.</text>
</comment>
<dbReference type="Proteomes" id="UP000252519">
    <property type="component" value="Unassembled WGS sequence"/>
</dbReference>
<dbReference type="OrthoDB" id="10439315at2759"/>